<reference evidence="2" key="1">
    <citation type="submission" date="2022-11" db="EMBL/GenBank/DDBJ databases">
        <title>Centuries of genome instability and evolution in soft-shell clam transmissible cancer (bioRxiv).</title>
        <authorList>
            <person name="Hart S.F.M."/>
            <person name="Yonemitsu M.A."/>
            <person name="Giersch R.M."/>
            <person name="Beal B.F."/>
            <person name="Arriagada G."/>
            <person name="Davis B.W."/>
            <person name="Ostrander E.A."/>
            <person name="Goff S.P."/>
            <person name="Metzger M.J."/>
        </authorList>
    </citation>
    <scope>NUCLEOTIDE SEQUENCE</scope>
    <source>
        <strain evidence="2">MELC-2E11</strain>
        <tissue evidence="2">Siphon/mantle</tissue>
    </source>
</reference>
<dbReference type="Proteomes" id="UP001164746">
    <property type="component" value="Chromosome 13"/>
</dbReference>
<dbReference type="PROSITE" id="PS50055">
    <property type="entry name" value="TYR_PHOSPHATASE_PTP"/>
    <property type="match status" value="1"/>
</dbReference>
<dbReference type="PANTHER" id="PTHR19134">
    <property type="entry name" value="RECEPTOR-TYPE TYROSINE-PROTEIN PHOSPHATASE"/>
    <property type="match status" value="1"/>
</dbReference>
<dbReference type="Gene3D" id="3.90.190.10">
    <property type="entry name" value="Protein tyrosine phosphatase superfamily"/>
    <property type="match status" value="1"/>
</dbReference>
<dbReference type="EMBL" id="CP111024">
    <property type="protein sequence ID" value="WAR24793.1"/>
    <property type="molecule type" value="Genomic_DNA"/>
</dbReference>
<dbReference type="SUPFAM" id="SSF52799">
    <property type="entry name" value="(Phosphotyrosine protein) phosphatases II"/>
    <property type="match status" value="1"/>
</dbReference>
<gene>
    <name evidence="2" type="ORF">MAR_038462</name>
</gene>
<dbReference type="InterPro" id="IPR000242">
    <property type="entry name" value="PTP_cat"/>
</dbReference>
<dbReference type="InterPro" id="IPR029021">
    <property type="entry name" value="Prot-tyrosine_phosphatase-like"/>
</dbReference>
<keyword evidence="3" id="KW-1185">Reference proteome</keyword>
<feature type="domain" description="Tyrosine-protein phosphatase" evidence="1">
    <location>
        <begin position="16"/>
        <end position="97"/>
    </location>
</feature>
<name>A0ABY7FRE7_MYAAR</name>
<dbReference type="InterPro" id="IPR050348">
    <property type="entry name" value="Protein-Tyr_Phosphatase"/>
</dbReference>
<organism evidence="2 3">
    <name type="scientific">Mya arenaria</name>
    <name type="common">Soft-shell clam</name>
    <dbReference type="NCBI Taxonomy" id="6604"/>
    <lineage>
        <taxon>Eukaryota</taxon>
        <taxon>Metazoa</taxon>
        <taxon>Spiralia</taxon>
        <taxon>Lophotrochozoa</taxon>
        <taxon>Mollusca</taxon>
        <taxon>Bivalvia</taxon>
        <taxon>Autobranchia</taxon>
        <taxon>Heteroconchia</taxon>
        <taxon>Euheterodonta</taxon>
        <taxon>Imparidentia</taxon>
        <taxon>Neoheterodontei</taxon>
        <taxon>Myida</taxon>
        <taxon>Myoidea</taxon>
        <taxon>Myidae</taxon>
        <taxon>Mya</taxon>
    </lineage>
</organism>
<sequence>MSPVAVEYVSAKEVRNRNKNRYSSILSVADYMPHLTPSGNSSEPDYINAERLPNYKKKGAFIVTWTPLAAIKTDCWRLTVEHDVRTVVMINHQSEMK</sequence>
<accession>A0ABY7FRE7</accession>
<evidence type="ECO:0000313" key="2">
    <source>
        <dbReference type="EMBL" id="WAR24793.1"/>
    </source>
</evidence>
<dbReference type="PANTHER" id="PTHR19134:SF449">
    <property type="entry name" value="TYROSINE-PROTEIN PHOSPHATASE 1"/>
    <property type="match status" value="1"/>
</dbReference>
<evidence type="ECO:0000259" key="1">
    <source>
        <dbReference type="PROSITE" id="PS50055"/>
    </source>
</evidence>
<protein>
    <submittedName>
        <fullName evidence="2">PTPRA-like protein</fullName>
    </submittedName>
</protein>
<feature type="non-terminal residue" evidence="2">
    <location>
        <position position="97"/>
    </location>
</feature>
<evidence type="ECO:0000313" key="3">
    <source>
        <dbReference type="Proteomes" id="UP001164746"/>
    </source>
</evidence>
<dbReference type="Pfam" id="PF00102">
    <property type="entry name" value="Y_phosphatase"/>
    <property type="match status" value="1"/>
</dbReference>
<proteinExistence type="predicted"/>